<feature type="coiled-coil region" evidence="1">
    <location>
        <begin position="5"/>
        <end position="43"/>
    </location>
</feature>
<reference evidence="3" key="1">
    <citation type="journal article" date="2019" name="Int. J. Syst. Evol. Microbiol.">
        <title>The Global Catalogue of Microorganisms (GCM) 10K type strain sequencing project: providing services to taxonomists for standard genome sequencing and annotation.</title>
        <authorList>
            <consortium name="The Broad Institute Genomics Platform"/>
            <consortium name="The Broad Institute Genome Sequencing Center for Infectious Disease"/>
            <person name="Wu L."/>
            <person name="Ma J."/>
        </authorList>
    </citation>
    <scope>NUCLEOTIDE SEQUENCE [LARGE SCALE GENOMIC DNA]</scope>
    <source>
        <strain evidence="3">KCTC 42805</strain>
    </source>
</reference>
<evidence type="ECO:0000313" key="2">
    <source>
        <dbReference type="EMBL" id="MFD2569741.1"/>
    </source>
</evidence>
<keyword evidence="1" id="KW-0175">Coiled coil</keyword>
<evidence type="ECO:0000313" key="3">
    <source>
        <dbReference type="Proteomes" id="UP001597469"/>
    </source>
</evidence>
<name>A0ABW5M099_9BACT</name>
<sequence length="62" mass="7511">MTTSVEQQLREHEDLRKRMVAVARRMMESKRQLQQEIRDDMNKPEVRAAIDELKKRNAERTE</sequence>
<gene>
    <name evidence="2" type="ORF">ACFSUS_03795</name>
</gene>
<evidence type="ECO:0000256" key="1">
    <source>
        <dbReference type="SAM" id="Coils"/>
    </source>
</evidence>
<keyword evidence="3" id="KW-1185">Reference proteome</keyword>
<organism evidence="2 3">
    <name type="scientific">Spirosoma soli</name>
    <dbReference type="NCBI Taxonomy" id="1770529"/>
    <lineage>
        <taxon>Bacteria</taxon>
        <taxon>Pseudomonadati</taxon>
        <taxon>Bacteroidota</taxon>
        <taxon>Cytophagia</taxon>
        <taxon>Cytophagales</taxon>
        <taxon>Cytophagaceae</taxon>
        <taxon>Spirosoma</taxon>
    </lineage>
</organism>
<comment type="caution">
    <text evidence="2">The sequence shown here is derived from an EMBL/GenBank/DDBJ whole genome shotgun (WGS) entry which is preliminary data.</text>
</comment>
<accession>A0ABW5M099</accession>
<proteinExistence type="predicted"/>
<dbReference type="RefSeq" id="WP_381519311.1">
    <property type="nucleotide sequence ID" value="NZ_JBHULN010000002.1"/>
</dbReference>
<protein>
    <submittedName>
        <fullName evidence="2">Uncharacterized protein</fullName>
    </submittedName>
</protein>
<dbReference type="Proteomes" id="UP001597469">
    <property type="component" value="Unassembled WGS sequence"/>
</dbReference>
<dbReference type="EMBL" id="JBHULN010000002">
    <property type="protein sequence ID" value="MFD2569741.1"/>
    <property type="molecule type" value="Genomic_DNA"/>
</dbReference>